<dbReference type="SUPFAM" id="SSF54001">
    <property type="entry name" value="Cysteine proteinases"/>
    <property type="match status" value="1"/>
</dbReference>
<sequence length="260" mass="28996">MFEVETYLRRLGFSEVPAPDAETLRLLHKRHLMSLAYDSSHFIKSFTGFRNVVDIDVDATFRAIVVEGAGGVCHDLSGLFRRLLTELGYDVSILAASQRWPNGQFGPDFEHTFNCVRLDGETWLVDVGFAGPSYLEPLRMTEEVQHQFGCAYRLTADGSHHVLERRAVVGDWRSVYRFELTARSVSDWDSPQDTASEEIVKNSLFAGTALRGRATDNGQLVLTGRRLLTVDDGHESIRTLIDKAEFEGVVKDILAGTGNG</sequence>
<proteinExistence type="inferred from homology"/>
<evidence type="ECO:0000313" key="2">
    <source>
        <dbReference type="EMBL" id="AKA20790.1"/>
    </source>
</evidence>
<dbReference type="InterPro" id="IPR038765">
    <property type="entry name" value="Papain-like_cys_pep_sf"/>
</dbReference>
<dbReference type="Gene3D" id="3.30.2140.20">
    <property type="match status" value="1"/>
</dbReference>
<dbReference type="InterPro" id="IPR053710">
    <property type="entry name" value="Arylamine_NAT_domain_sf"/>
</dbReference>
<dbReference type="PANTHER" id="PTHR11786">
    <property type="entry name" value="N-HYDROXYARYLAMINE O-ACETYLTRANSFERASE"/>
    <property type="match status" value="1"/>
</dbReference>
<dbReference type="Pfam" id="PF00797">
    <property type="entry name" value="Acetyltransf_2"/>
    <property type="match status" value="1"/>
</dbReference>
<name>A0A0D5XR39_9ACTN</name>
<dbReference type="AlphaFoldDB" id="A0A0D5XR39"/>
<organism evidence="2">
    <name type="scientific">Streptomyces sp. XZQH13</name>
    <dbReference type="NCBI Taxonomy" id="1245512"/>
    <lineage>
        <taxon>Bacteria</taxon>
        <taxon>Bacillati</taxon>
        <taxon>Actinomycetota</taxon>
        <taxon>Actinomycetes</taxon>
        <taxon>Kitasatosporales</taxon>
        <taxon>Streptomycetaceae</taxon>
        <taxon>Streptomyces</taxon>
    </lineage>
</organism>
<accession>A0A0D5XR39</accession>
<reference evidence="2" key="1">
    <citation type="submission" date="2014-12" db="EMBL/GenBank/DDBJ databases">
        <title>Identification of AstG1, a LAL family regulator that positively controls ansatrienins production in Streptomyces sp. Xzqh13.</title>
        <authorList>
            <person name="Xie C."/>
            <person name="Wang H."/>
        </authorList>
    </citation>
    <scope>NUCLEOTIDE SEQUENCE</scope>
    <source>
        <strain evidence="2">XZQH13</strain>
    </source>
</reference>
<comment type="similarity">
    <text evidence="1">Belongs to the arylamine N-acetyltransferase family.</text>
</comment>
<dbReference type="GO" id="GO:0016407">
    <property type="term" value="F:acetyltransferase activity"/>
    <property type="evidence" value="ECO:0007669"/>
    <property type="project" value="InterPro"/>
</dbReference>
<dbReference type="InterPro" id="IPR001447">
    <property type="entry name" value="Arylamine_N-AcTrfase"/>
</dbReference>
<evidence type="ECO:0000256" key="1">
    <source>
        <dbReference type="ARBA" id="ARBA00006547"/>
    </source>
</evidence>
<dbReference type="EMBL" id="KP284551">
    <property type="protein sequence ID" value="AKA20790.1"/>
    <property type="molecule type" value="Genomic_DNA"/>
</dbReference>
<protein>
    <submittedName>
        <fullName evidence="2">AstE</fullName>
    </submittedName>
</protein>
<dbReference type="PANTHER" id="PTHR11786:SF0">
    <property type="entry name" value="ARYLAMINE N-ACETYLTRANSFERASE 4-RELATED"/>
    <property type="match status" value="1"/>
</dbReference>